<dbReference type="EMBL" id="BART01006021">
    <property type="protein sequence ID" value="GAG56548.1"/>
    <property type="molecule type" value="Genomic_DNA"/>
</dbReference>
<sequence length="219" mass="24166">TETGEKKIYMPNITAPLTTMKKRADFVIENGGEYIMLDILTVGFSALQEIRDYLDDKDIVIHAHRAMHAAITRNKKHGMTMLALAKLMRLIGMDQLHTGTVVGKMEGGQKEVMEINKTITEQNIEGNDLTTLDQNWFNIKPILPVASGGLSPLHIPELMEILGSDAVYQFGGGCHGHPEGTKAGARAIRQAISAVLEGYTLKEYAKDHNELARALEIWG</sequence>
<dbReference type="PANTHER" id="PTHR42704">
    <property type="entry name" value="RIBULOSE BISPHOSPHATE CARBOXYLASE"/>
    <property type="match status" value="1"/>
</dbReference>
<dbReference type="SUPFAM" id="SSF51649">
    <property type="entry name" value="RuBisCo, C-terminal domain"/>
    <property type="match status" value="1"/>
</dbReference>
<evidence type="ECO:0000259" key="1">
    <source>
        <dbReference type="Pfam" id="PF00016"/>
    </source>
</evidence>
<proteinExistence type="predicted"/>
<evidence type="ECO:0000313" key="2">
    <source>
        <dbReference type="EMBL" id="GAG56548.1"/>
    </source>
</evidence>
<dbReference type="GO" id="GO:0016984">
    <property type="term" value="F:ribulose-bisphosphate carboxylase activity"/>
    <property type="evidence" value="ECO:0007669"/>
    <property type="project" value="InterPro"/>
</dbReference>
<dbReference type="InterPro" id="IPR000685">
    <property type="entry name" value="RuBisCO_lsu_C"/>
</dbReference>
<reference evidence="2" key="1">
    <citation type="journal article" date="2014" name="Front. Microbiol.">
        <title>High frequency of phylogenetically diverse reductive dehalogenase-homologous genes in deep subseafloor sedimentary metagenomes.</title>
        <authorList>
            <person name="Kawai M."/>
            <person name="Futagami T."/>
            <person name="Toyoda A."/>
            <person name="Takaki Y."/>
            <person name="Nishi S."/>
            <person name="Hori S."/>
            <person name="Arai W."/>
            <person name="Tsubouchi T."/>
            <person name="Morono Y."/>
            <person name="Uchiyama I."/>
            <person name="Ito T."/>
            <person name="Fujiyama A."/>
            <person name="Inagaki F."/>
            <person name="Takami H."/>
        </authorList>
    </citation>
    <scope>NUCLEOTIDE SEQUENCE</scope>
    <source>
        <strain evidence="2">Expedition CK06-06</strain>
    </source>
</reference>
<protein>
    <recommendedName>
        <fullName evidence="1">Ribulose bisphosphate carboxylase large subunit C-terminal domain-containing protein</fullName>
    </recommendedName>
</protein>
<feature type="non-terminal residue" evidence="2">
    <location>
        <position position="1"/>
    </location>
</feature>
<gene>
    <name evidence="2" type="ORF">S01H4_13688</name>
</gene>
<dbReference type="InterPro" id="IPR033966">
    <property type="entry name" value="RuBisCO"/>
</dbReference>
<comment type="caution">
    <text evidence="2">The sequence shown here is derived from an EMBL/GenBank/DDBJ whole genome shotgun (WGS) entry which is preliminary data.</text>
</comment>
<dbReference type="InterPro" id="IPR036376">
    <property type="entry name" value="RuBisCO_lsu_C_sf"/>
</dbReference>
<dbReference type="AlphaFoldDB" id="X0Z867"/>
<accession>X0Z867</accession>
<feature type="domain" description="Ribulose bisphosphate carboxylase large subunit C-terminal" evidence="1">
    <location>
        <begin position="2"/>
        <end position="218"/>
    </location>
</feature>
<organism evidence="2">
    <name type="scientific">marine sediment metagenome</name>
    <dbReference type="NCBI Taxonomy" id="412755"/>
    <lineage>
        <taxon>unclassified sequences</taxon>
        <taxon>metagenomes</taxon>
        <taxon>ecological metagenomes</taxon>
    </lineage>
</organism>
<dbReference type="Gene3D" id="3.20.20.110">
    <property type="entry name" value="Ribulose bisphosphate carboxylase, large subunit, C-terminal domain"/>
    <property type="match status" value="1"/>
</dbReference>
<dbReference type="PANTHER" id="PTHR42704:SF17">
    <property type="entry name" value="RIBULOSE BISPHOSPHATE CARBOXYLASE LARGE CHAIN"/>
    <property type="match status" value="1"/>
</dbReference>
<dbReference type="GO" id="GO:0000287">
    <property type="term" value="F:magnesium ion binding"/>
    <property type="evidence" value="ECO:0007669"/>
    <property type="project" value="InterPro"/>
</dbReference>
<dbReference type="Pfam" id="PF00016">
    <property type="entry name" value="RuBisCO_large"/>
    <property type="match status" value="1"/>
</dbReference>
<name>X0Z867_9ZZZZ</name>